<dbReference type="PROSITE" id="PS51450">
    <property type="entry name" value="LRR"/>
    <property type="match status" value="5"/>
</dbReference>
<gene>
    <name evidence="8" type="ORF">ABEB36_011259</name>
</gene>
<keyword evidence="3" id="KW-0677">Repeat</keyword>
<feature type="domain" description="LRRCT" evidence="7">
    <location>
        <begin position="458"/>
        <end position="503"/>
    </location>
</feature>
<evidence type="ECO:0000256" key="5">
    <source>
        <dbReference type="SAM" id="Phobius"/>
    </source>
</evidence>
<evidence type="ECO:0000313" key="9">
    <source>
        <dbReference type="Proteomes" id="UP001566132"/>
    </source>
</evidence>
<dbReference type="Proteomes" id="UP001566132">
    <property type="component" value="Unassembled WGS sequence"/>
</dbReference>
<dbReference type="GO" id="GO:0071944">
    <property type="term" value="C:cell periphery"/>
    <property type="evidence" value="ECO:0007669"/>
    <property type="project" value="UniProtKB-ARBA"/>
</dbReference>
<keyword evidence="5" id="KW-1133">Transmembrane helix</keyword>
<dbReference type="SUPFAM" id="SSF52047">
    <property type="entry name" value="RNI-like"/>
    <property type="match status" value="1"/>
</dbReference>
<evidence type="ECO:0000256" key="4">
    <source>
        <dbReference type="SAM" id="MobiDB-lite"/>
    </source>
</evidence>
<dbReference type="Pfam" id="PF13855">
    <property type="entry name" value="LRR_8"/>
    <property type="match status" value="4"/>
</dbReference>
<dbReference type="InterPro" id="IPR001611">
    <property type="entry name" value="Leu-rich_rpt"/>
</dbReference>
<keyword evidence="5" id="KW-0472">Membrane</keyword>
<feature type="compositionally biased region" description="Low complexity" evidence="4">
    <location>
        <begin position="612"/>
        <end position="622"/>
    </location>
</feature>
<evidence type="ECO:0000313" key="8">
    <source>
        <dbReference type="EMBL" id="KAL1493142.1"/>
    </source>
</evidence>
<evidence type="ECO:0000256" key="1">
    <source>
        <dbReference type="ARBA" id="ARBA00022614"/>
    </source>
</evidence>
<reference evidence="8 9" key="1">
    <citation type="submission" date="2024-05" db="EMBL/GenBank/DDBJ databases">
        <title>Genetic variation in Jamaican populations of the coffee berry borer (Hypothenemus hampei).</title>
        <authorList>
            <person name="Errbii M."/>
            <person name="Myrie A."/>
        </authorList>
    </citation>
    <scope>NUCLEOTIDE SEQUENCE [LARGE SCALE GENOMIC DNA]</scope>
    <source>
        <strain evidence="8">JA-Hopewell-2020-01-JO</strain>
        <tissue evidence="8">Whole body</tissue>
    </source>
</reference>
<evidence type="ECO:0000259" key="7">
    <source>
        <dbReference type="SMART" id="SM00082"/>
    </source>
</evidence>
<dbReference type="InterPro" id="IPR000483">
    <property type="entry name" value="Cys-rich_flank_reg_C"/>
</dbReference>
<comment type="caution">
    <text evidence="8">The sequence shown here is derived from an EMBL/GenBank/DDBJ whole genome shotgun (WGS) entry which is preliminary data.</text>
</comment>
<dbReference type="SMART" id="SM00369">
    <property type="entry name" value="LRR_TYP"/>
    <property type="match status" value="11"/>
</dbReference>
<dbReference type="PANTHER" id="PTHR24366:SF96">
    <property type="entry name" value="LEUCINE RICH REPEAT CONTAINING 53"/>
    <property type="match status" value="1"/>
</dbReference>
<dbReference type="SUPFAM" id="SSF52058">
    <property type="entry name" value="L domain-like"/>
    <property type="match status" value="1"/>
</dbReference>
<organism evidence="8 9">
    <name type="scientific">Hypothenemus hampei</name>
    <name type="common">Coffee berry borer</name>
    <dbReference type="NCBI Taxonomy" id="57062"/>
    <lineage>
        <taxon>Eukaryota</taxon>
        <taxon>Metazoa</taxon>
        <taxon>Ecdysozoa</taxon>
        <taxon>Arthropoda</taxon>
        <taxon>Hexapoda</taxon>
        <taxon>Insecta</taxon>
        <taxon>Pterygota</taxon>
        <taxon>Neoptera</taxon>
        <taxon>Endopterygota</taxon>
        <taxon>Coleoptera</taxon>
        <taxon>Polyphaga</taxon>
        <taxon>Cucujiformia</taxon>
        <taxon>Curculionidae</taxon>
        <taxon>Scolytinae</taxon>
        <taxon>Hypothenemus</taxon>
    </lineage>
</organism>
<protein>
    <recommendedName>
        <fullName evidence="7">LRRCT domain-containing protein</fullName>
    </recommendedName>
</protein>
<feature type="compositionally biased region" description="Polar residues" evidence="4">
    <location>
        <begin position="651"/>
        <end position="666"/>
    </location>
</feature>
<dbReference type="PRINTS" id="PR00019">
    <property type="entry name" value="LEURICHRPT"/>
</dbReference>
<keyword evidence="5" id="KW-0812">Transmembrane</keyword>
<accession>A0ABD1EGT1</accession>
<dbReference type="InterPro" id="IPR032675">
    <property type="entry name" value="LRR_dom_sf"/>
</dbReference>
<keyword evidence="9" id="KW-1185">Reference proteome</keyword>
<dbReference type="SMART" id="SM00082">
    <property type="entry name" value="LRRCT"/>
    <property type="match status" value="1"/>
</dbReference>
<dbReference type="SMART" id="SM00365">
    <property type="entry name" value="LRR_SD22"/>
    <property type="match status" value="6"/>
</dbReference>
<feature type="region of interest" description="Disordered" evidence="4">
    <location>
        <begin position="609"/>
        <end position="682"/>
    </location>
</feature>
<keyword evidence="2 6" id="KW-0732">Signal</keyword>
<feature type="compositionally biased region" description="Basic and acidic residues" evidence="4">
    <location>
        <begin position="565"/>
        <end position="588"/>
    </location>
</feature>
<dbReference type="EMBL" id="JBDJPC010000008">
    <property type="protein sequence ID" value="KAL1493142.1"/>
    <property type="molecule type" value="Genomic_DNA"/>
</dbReference>
<feature type="chain" id="PRO_5044752688" description="LRRCT domain-containing protein" evidence="6">
    <location>
        <begin position="19"/>
        <end position="682"/>
    </location>
</feature>
<keyword evidence="1" id="KW-0433">Leucine-rich repeat</keyword>
<dbReference type="Gene3D" id="3.80.10.10">
    <property type="entry name" value="Ribonuclease Inhibitor"/>
    <property type="match status" value="4"/>
</dbReference>
<name>A0ABD1EGT1_HYPHA</name>
<dbReference type="InterPro" id="IPR003591">
    <property type="entry name" value="Leu-rich_rpt_typical-subtyp"/>
</dbReference>
<feature type="signal peptide" evidence="6">
    <location>
        <begin position="1"/>
        <end position="18"/>
    </location>
</feature>
<feature type="compositionally biased region" description="Basic residues" evidence="4">
    <location>
        <begin position="629"/>
        <end position="639"/>
    </location>
</feature>
<evidence type="ECO:0000256" key="3">
    <source>
        <dbReference type="ARBA" id="ARBA00022737"/>
    </source>
</evidence>
<feature type="region of interest" description="Disordered" evidence="4">
    <location>
        <begin position="565"/>
        <end position="591"/>
    </location>
</feature>
<feature type="transmembrane region" description="Helical" evidence="5">
    <location>
        <begin position="516"/>
        <end position="537"/>
    </location>
</feature>
<proteinExistence type="predicted"/>
<evidence type="ECO:0000256" key="2">
    <source>
        <dbReference type="ARBA" id="ARBA00022729"/>
    </source>
</evidence>
<dbReference type="AlphaFoldDB" id="A0ABD1EGT1"/>
<dbReference type="PANTHER" id="PTHR24366">
    <property type="entry name" value="IG(IMMUNOGLOBULIN) AND LRR(LEUCINE RICH REPEAT) DOMAINS"/>
    <property type="match status" value="1"/>
</dbReference>
<sequence length="682" mass="79067">MTQNMLFVLWLIIAIVRSYTVMSGCPEECYCDGEFISCTHRDIYELPLELDFNVISLDLSFNYLETFPSAMEVFSELKHLNLSHNKISTLKFTDLNGLVNLQTLDLTYNAFHDWKDIHSGAFSPTINLLYLDFSHNPLRSISKYSNHLYVQSLEVLRLVNCSMDFAPLTNINRLLNLKELDLSKNPITSINDTFQLQNIRSIDLSMTNLKSLHEDVFVNLPSLEILRMNNNINLRKFICHSDSLLYLDLSNSEMLDRIPTGRMRKLYHLDMSGNFLKIINGNSFANMINLQLLNLSMNAITVIHEDAFRGLNQLTSLDLSYNKIKSINEKTFVNNSALTYLNLSHNYINELDTISSSSLKVLIASYCEIYQMNRYSLTMMPNLVTLEMSRNFLTKLPDGLIALSLVILDLSYCRISSLTNDTFKEMFYLRDINLAYNALTTIDPSYFPRAFKATISNNPWRCDCKRLKRMFEWMVTYSSETLDTLICDSPEKVEGKTWEEACQQEWSEKSSTRDVMWYYSLAVVIAMVLALFALVILRKVKNLQEQRIRLAEEARRTEEREALRRMQERQREFQLEEDRNAPDPRELQRPPSYNEALLLPRLDASQPSLAESLGSRGSLRGSNPDVAKKNKIRRKRRRRKSEEERRASRITVDSDSSDENQSADSLQSRRKLYQAPPLESDF</sequence>
<evidence type="ECO:0000256" key="6">
    <source>
        <dbReference type="SAM" id="SignalP"/>
    </source>
</evidence>